<accession>A0ABT0B0A1</accession>
<dbReference type="CDD" id="cd16025">
    <property type="entry name" value="PAS_like"/>
    <property type="match status" value="1"/>
</dbReference>
<dbReference type="Gene3D" id="3.30.1120.10">
    <property type="match status" value="1"/>
</dbReference>
<gene>
    <name evidence="4" type="ORF">MTR64_06545</name>
</gene>
<dbReference type="EMBL" id="JALHLE010000007">
    <property type="protein sequence ID" value="MCJ2178214.1"/>
    <property type="molecule type" value="Genomic_DNA"/>
</dbReference>
<sequence>MSAKIRQAARCALLASSVLLAFGAQASAEQAAGPAPSSGFPAVATAPKGAPNVLIILTDDVGFAASSTFGGAIPTPNLDRLAANGLVYNNFNTTAICSSSRAALLTGRNHHAVGFGTVSDLARPEPGYNSIIPKSAGTIGQVLSAAGYDTAMFGKNHNVPTWQSGPMGPFDQWGNGLGFGYFYGFNGGWTDQFEPQLIENTRTIEPPERGDGTEAGYVLDRDLADHTIDWLLMQHSQNPAKPFLIYYAPGTAHAPLQAPAEWIARFKGKFDSGWDAYREAALARQKKLGLVPADTKLAPMPEGTRPWNTLSADERKVAARYMEVYAAMLSYCDAQIGRILDTLKRTGELDNTMVVFVEGDNGASGEGGAIGGVNYATRISAAMQGGDEMAHALGKLDDIGGPDSLPIGPVGWASALNTPFPYYKLVASRLGGVRNGMVVSWPARITQRGVRSQFVDVNDVMPTVLDAAGVPAPESLNGIAQQPFDGVSFAYSFTQPKAPSRHQTQYFEVFGHAGIYHDGWMLSEAVKVELRLDAAMPDPASAWQLYDLRHDWSQTTDVAAAHPDKVAEIKALWEKEASRNHVLPLQYSNFSSMLPGTRPEPLAEPGVHVLYPTQ</sequence>
<organism evidence="4 5">
    <name type="scientific">Novosphingobium album</name>
    <name type="common">ex Hu et al. 2023</name>
    <dbReference type="NCBI Taxonomy" id="2930093"/>
    <lineage>
        <taxon>Bacteria</taxon>
        <taxon>Pseudomonadati</taxon>
        <taxon>Pseudomonadota</taxon>
        <taxon>Alphaproteobacteria</taxon>
        <taxon>Sphingomonadales</taxon>
        <taxon>Sphingomonadaceae</taxon>
        <taxon>Novosphingobium</taxon>
    </lineage>
</organism>
<evidence type="ECO:0000313" key="4">
    <source>
        <dbReference type="EMBL" id="MCJ2178214.1"/>
    </source>
</evidence>
<reference evidence="4" key="1">
    <citation type="submission" date="2022-03" db="EMBL/GenBank/DDBJ databases">
        <title>Identification of a novel bacterium isolated from mangrove sediments.</title>
        <authorList>
            <person name="Pan X."/>
        </authorList>
    </citation>
    <scope>NUCLEOTIDE SEQUENCE</scope>
    <source>
        <strain evidence="4">B2580</strain>
    </source>
</reference>
<dbReference type="InterPro" id="IPR017850">
    <property type="entry name" value="Alkaline_phosphatase_core_sf"/>
</dbReference>
<dbReference type="InterPro" id="IPR050738">
    <property type="entry name" value="Sulfatase"/>
</dbReference>
<name>A0ABT0B0A1_9SPHN</name>
<dbReference type="SUPFAM" id="SSF53649">
    <property type="entry name" value="Alkaline phosphatase-like"/>
    <property type="match status" value="1"/>
</dbReference>
<evidence type="ECO:0000256" key="1">
    <source>
        <dbReference type="ARBA" id="ARBA00008779"/>
    </source>
</evidence>
<feature type="domain" description="Sulfatase N-terminal" evidence="3">
    <location>
        <begin position="51"/>
        <end position="470"/>
    </location>
</feature>
<comment type="caution">
    <text evidence="4">The sequence shown here is derived from an EMBL/GenBank/DDBJ whole genome shotgun (WGS) entry which is preliminary data.</text>
</comment>
<dbReference type="RefSeq" id="WP_243992037.1">
    <property type="nucleotide sequence ID" value="NZ_JALHLE010000007.1"/>
</dbReference>
<dbReference type="InterPro" id="IPR000917">
    <property type="entry name" value="Sulfatase_N"/>
</dbReference>
<dbReference type="Gene3D" id="3.40.720.10">
    <property type="entry name" value="Alkaline Phosphatase, subunit A"/>
    <property type="match status" value="1"/>
</dbReference>
<comment type="similarity">
    <text evidence="1">Belongs to the sulfatase family.</text>
</comment>
<dbReference type="Proteomes" id="UP001162880">
    <property type="component" value="Unassembled WGS sequence"/>
</dbReference>
<evidence type="ECO:0000313" key="5">
    <source>
        <dbReference type="Proteomes" id="UP001162880"/>
    </source>
</evidence>
<evidence type="ECO:0000259" key="3">
    <source>
        <dbReference type="Pfam" id="PF00884"/>
    </source>
</evidence>
<keyword evidence="2" id="KW-0732">Signal</keyword>
<dbReference type="Pfam" id="PF00884">
    <property type="entry name" value="Sulfatase"/>
    <property type="match status" value="1"/>
</dbReference>
<evidence type="ECO:0000256" key="2">
    <source>
        <dbReference type="SAM" id="SignalP"/>
    </source>
</evidence>
<feature type="chain" id="PRO_5046191014" evidence="2">
    <location>
        <begin position="27"/>
        <end position="614"/>
    </location>
</feature>
<dbReference type="PANTHER" id="PTHR42693">
    <property type="entry name" value="ARYLSULFATASE FAMILY MEMBER"/>
    <property type="match status" value="1"/>
</dbReference>
<feature type="signal peptide" evidence="2">
    <location>
        <begin position="1"/>
        <end position="26"/>
    </location>
</feature>
<proteinExistence type="inferred from homology"/>
<protein>
    <submittedName>
        <fullName evidence="4">Arylsulfatase</fullName>
    </submittedName>
</protein>
<keyword evidence="5" id="KW-1185">Reference proteome</keyword>
<dbReference type="PANTHER" id="PTHR42693:SF43">
    <property type="entry name" value="BLL2667 PROTEIN"/>
    <property type="match status" value="1"/>
</dbReference>